<evidence type="ECO:0000313" key="2">
    <source>
        <dbReference type="EMBL" id="EFX76532.1"/>
    </source>
</evidence>
<keyword evidence="3" id="KW-1185">Reference proteome</keyword>
<evidence type="ECO:0000256" key="1">
    <source>
        <dbReference type="SAM" id="SignalP"/>
    </source>
</evidence>
<dbReference type="OrthoDB" id="6374512at2759"/>
<dbReference type="EMBL" id="GL732568">
    <property type="protein sequence ID" value="EFX76532.1"/>
    <property type="molecule type" value="Genomic_DNA"/>
</dbReference>
<sequence>MQTSVLVVLLSCAVLASASVLVSSGQSEEPANRQIPSILRFLVTPKTITSTVTVSSTTVVFKGITTSCAVSVVGIPNCRRRRNVMEEPMFLEAEEEEDEINPSAPVELMVTALPKMRSLDAKAEAAAEVQPSIENTAGMAEVQIRDMESICKARVANPFFGVGLAQVFGITVLYSTTLTVTQPVTSTSTTVAATNTITINGCFPSPLPFKNC</sequence>
<evidence type="ECO:0000313" key="3">
    <source>
        <dbReference type="Proteomes" id="UP000000305"/>
    </source>
</evidence>
<dbReference type="HOGENOM" id="CLU_1300803_0_0_1"/>
<accession>E9GVH1</accession>
<name>E9GVH1_DAPPU</name>
<reference evidence="2 3" key="1">
    <citation type="journal article" date="2011" name="Science">
        <title>The ecoresponsive genome of Daphnia pulex.</title>
        <authorList>
            <person name="Colbourne J.K."/>
            <person name="Pfrender M.E."/>
            <person name="Gilbert D."/>
            <person name="Thomas W.K."/>
            <person name="Tucker A."/>
            <person name="Oakley T.H."/>
            <person name="Tokishita S."/>
            <person name="Aerts A."/>
            <person name="Arnold G.J."/>
            <person name="Basu M.K."/>
            <person name="Bauer D.J."/>
            <person name="Caceres C.E."/>
            <person name="Carmel L."/>
            <person name="Casola C."/>
            <person name="Choi J.H."/>
            <person name="Detter J.C."/>
            <person name="Dong Q."/>
            <person name="Dusheyko S."/>
            <person name="Eads B.D."/>
            <person name="Frohlich T."/>
            <person name="Geiler-Samerotte K.A."/>
            <person name="Gerlach D."/>
            <person name="Hatcher P."/>
            <person name="Jogdeo S."/>
            <person name="Krijgsveld J."/>
            <person name="Kriventseva E.V."/>
            <person name="Kultz D."/>
            <person name="Laforsch C."/>
            <person name="Lindquist E."/>
            <person name="Lopez J."/>
            <person name="Manak J.R."/>
            <person name="Muller J."/>
            <person name="Pangilinan J."/>
            <person name="Patwardhan R.P."/>
            <person name="Pitluck S."/>
            <person name="Pritham E.J."/>
            <person name="Rechtsteiner A."/>
            <person name="Rho M."/>
            <person name="Rogozin I.B."/>
            <person name="Sakarya O."/>
            <person name="Salamov A."/>
            <person name="Schaack S."/>
            <person name="Shapiro H."/>
            <person name="Shiga Y."/>
            <person name="Skalitzky C."/>
            <person name="Smith Z."/>
            <person name="Souvorov A."/>
            <person name="Sung W."/>
            <person name="Tang Z."/>
            <person name="Tsuchiya D."/>
            <person name="Tu H."/>
            <person name="Vos H."/>
            <person name="Wang M."/>
            <person name="Wolf Y.I."/>
            <person name="Yamagata H."/>
            <person name="Yamada T."/>
            <person name="Ye Y."/>
            <person name="Shaw J.R."/>
            <person name="Andrews J."/>
            <person name="Crease T.J."/>
            <person name="Tang H."/>
            <person name="Lucas S.M."/>
            <person name="Robertson H.M."/>
            <person name="Bork P."/>
            <person name="Koonin E.V."/>
            <person name="Zdobnov E.M."/>
            <person name="Grigoriev I.V."/>
            <person name="Lynch M."/>
            <person name="Boore J.L."/>
        </authorList>
    </citation>
    <scope>NUCLEOTIDE SEQUENCE [LARGE SCALE GENOMIC DNA]</scope>
</reference>
<dbReference type="Proteomes" id="UP000000305">
    <property type="component" value="Unassembled WGS sequence"/>
</dbReference>
<protein>
    <submittedName>
        <fullName evidence="2">Uncharacterized protein</fullName>
    </submittedName>
</protein>
<dbReference type="KEGG" id="dpx:DAPPUDRAFT_106953"/>
<organism evidence="2 3">
    <name type="scientific">Daphnia pulex</name>
    <name type="common">Water flea</name>
    <dbReference type="NCBI Taxonomy" id="6669"/>
    <lineage>
        <taxon>Eukaryota</taxon>
        <taxon>Metazoa</taxon>
        <taxon>Ecdysozoa</taxon>
        <taxon>Arthropoda</taxon>
        <taxon>Crustacea</taxon>
        <taxon>Branchiopoda</taxon>
        <taxon>Diplostraca</taxon>
        <taxon>Cladocera</taxon>
        <taxon>Anomopoda</taxon>
        <taxon>Daphniidae</taxon>
        <taxon>Daphnia</taxon>
    </lineage>
</organism>
<dbReference type="InParanoid" id="E9GVH1"/>
<feature type="signal peptide" evidence="1">
    <location>
        <begin position="1"/>
        <end position="18"/>
    </location>
</feature>
<dbReference type="AlphaFoldDB" id="E9GVH1"/>
<keyword evidence="1" id="KW-0732">Signal</keyword>
<gene>
    <name evidence="2" type="ORF">DAPPUDRAFT_106953</name>
</gene>
<feature type="chain" id="PRO_5003237484" evidence="1">
    <location>
        <begin position="19"/>
        <end position="212"/>
    </location>
</feature>
<proteinExistence type="predicted"/>